<evidence type="ECO:0000313" key="2">
    <source>
        <dbReference type="Proteomes" id="UP000094236"/>
    </source>
</evidence>
<evidence type="ECO:0008006" key="3">
    <source>
        <dbReference type="Google" id="ProtNLM"/>
    </source>
</evidence>
<dbReference type="PANTHER" id="PTHR47791">
    <property type="entry name" value="MEIOTICALLY UP-REGULATED GENE 191 PROTEIN"/>
    <property type="match status" value="1"/>
</dbReference>
<dbReference type="Pfam" id="PF03663">
    <property type="entry name" value="Glyco_hydro_76"/>
    <property type="match status" value="1"/>
</dbReference>
<dbReference type="STRING" id="669874.A0A1E4TVU8"/>
<dbReference type="GO" id="GO:0005975">
    <property type="term" value="P:carbohydrate metabolic process"/>
    <property type="evidence" value="ECO:0007669"/>
    <property type="project" value="InterPro"/>
</dbReference>
<proteinExistence type="predicted"/>
<dbReference type="InterPro" id="IPR053169">
    <property type="entry name" value="MUG_Protein"/>
</dbReference>
<dbReference type="OrthoDB" id="9984024at2759"/>
<dbReference type="Proteomes" id="UP000094236">
    <property type="component" value="Unassembled WGS sequence"/>
</dbReference>
<organism evidence="1 2">
    <name type="scientific">Pachysolen tannophilus NRRL Y-2460</name>
    <dbReference type="NCBI Taxonomy" id="669874"/>
    <lineage>
        <taxon>Eukaryota</taxon>
        <taxon>Fungi</taxon>
        <taxon>Dikarya</taxon>
        <taxon>Ascomycota</taxon>
        <taxon>Saccharomycotina</taxon>
        <taxon>Pichiomycetes</taxon>
        <taxon>Pachysolenaceae</taxon>
        <taxon>Pachysolen</taxon>
    </lineage>
</organism>
<name>A0A1E4TVU8_PACTA</name>
<keyword evidence="2" id="KW-1185">Reference proteome</keyword>
<dbReference type="PANTHER" id="PTHR47791:SF3">
    <property type="entry name" value="MEIOTICALLY UP-REGULATED GENE 191 PROTEIN"/>
    <property type="match status" value="1"/>
</dbReference>
<evidence type="ECO:0000313" key="1">
    <source>
        <dbReference type="EMBL" id="ODV95861.1"/>
    </source>
</evidence>
<dbReference type="Gene3D" id="1.50.10.20">
    <property type="match status" value="1"/>
</dbReference>
<dbReference type="SUPFAM" id="SSF48208">
    <property type="entry name" value="Six-hairpin glycosidases"/>
    <property type="match status" value="1"/>
</dbReference>
<dbReference type="AlphaFoldDB" id="A0A1E4TVU8"/>
<dbReference type="EMBL" id="KV454013">
    <property type="protein sequence ID" value="ODV95861.1"/>
    <property type="molecule type" value="Genomic_DNA"/>
</dbReference>
<dbReference type="InterPro" id="IPR005198">
    <property type="entry name" value="Glyco_hydro_76"/>
</dbReference>
<accession>A0A1E4TVU8</accession>
<dbReference type="InterPro" id="IPR008928">
    <property type="entry name" value="6-hairpin_glycosidase_sf"/>
</dbReference>
<reference evidence="2" key="1">
    <citation type="submission" date="2016-05" db="EMBL/GenBank/DDBJ databases">
        <title>Comparative genomics of biotechnologically important yeasts.</title>
        <authorList>
            <consortium name="DOE Joint Genome Institute"/>
            <person name="Riley R."/>
            <person name="Haridas S."/>
            <person name="Wolfe K.H."/>
            <person name="Lopes M.R."/>
            <person name="Hittinger C.T."/>
            <person name="Goker M."/>
            <person name="Salamov A."/>
            <person name="Wisecaver J."/>
            <person name="Long T.M."/>
            <person name="Aerts A.L."/>
            <person name="Barry K."/>
            <person name="Choi C."/>
            <person name="Clum A."/>
            <person name="Coughlan A.Y."/>
            <person name="Deshpande S."/>
            <person name="Douglass A.P."/>
            <person name="Hanson S.J."/>
            <person name="Klenk H.-P."/>
            <person name="Labutti K."/>
            <person name="Lapidus A."/>
            <person name="Lindquist E."/>
            <person name="Lipzen A."/>
            <person name="Meier-Kolthoff J.P."/>
            <person name="Ohm R.A."/>
            <person name="Otillar R.P."/>
            <person name="Pangilinan J."/>
            <person name="Peng Y."/>
            <person name="Rokas A."/>
            <person name="Rosa C.A."/>
            <person name="Scheuner C."/>
            <person name="Sibirny A.A."/>
            <person name="Slot J.C."/>
            <person name="Stielow J.B."/>
            <person name="Sun H."/>
            <person name="Kurtzman C.P."/>
            <person name="Blackwell M."/>
            <person name="Grigoriev I.V."/>
            <person name="Jeffries T.W."/>
        </authorList>
    </citation>
    <scope>NUCLEOTIDE SEQUENCE [LARGE SCALE GENOMIC DNA]</scope>
    <source>
        <strain evidence="2">NRRL Y-2460</strain>
    </source>
</reference>
<gene>
    <name evidence="1" type="ORF">PACTADRAFT_49303</name>
</gene>
<sequence>MPFNTNLEGYNVTRNLWLKFWDGNGKYFRSNEGCNGQINEKFNVWSVSVAVQAIVDGCRIYPKEMLPMLELAMENLFKYRSPQFHGYCAAENFDGNKDIYYDDDAQVASAIITAYEVSGNKKYLDAGRDLVRFLMGGYVDDPNAGCGGGMLWHMERDYVNACTTAECAKAALQLAKFIPEEQKDYVDYARKCIQWQLDHLQDKDDKLIYDGVGKDGQGVNTTKWSYNAGTTLSALSLLYSFEQKDEWFRAASDLAVSICSPGYTLYDRDYPNDEKRFWRDPSYFIQLVIEGLADYMLYFGDKADKGAVERINREVPKHLVYFNKYCLDKSDGLYWQSFEIFTINEEVYKRYKEEFGGHKGYSANREERGHDDKCVKSLIGSGAAARIFYQGARIAPQL</sequence>
<protein>
    <recommendedName>
        <fullName evidence="3">Glycosyl hydrolase family 76</fullName>
    </recommendedName>
</protein>